<dbReference type="SUPFAM" id="SSF52374">
    <property type="entry name" value="Nucleotidylyl transferase"/>
    <property type="match status" value="1"/>
</dbReference>
<dbReference type="GO" id="GO:0006437">
    <property type="term" value="P:tyrosyl-tRNA aminoacylation"/>
    <property type="evidence" value="ECO:0007669"/>
    <property type="project" value="InterPro"/>
</dbReference>
<dbReference type="InterPro" id="IPR002307">
    <property type="entry name" value="Tyr-tRNA-ligase"/>
</dbReference>
<keyword evidence="14" id="KW-1185">Reference proteome</keyword>
<dbReference type="GO" id="GO:0004831">
    <property type="term" value="F:tyrosine-tRNA ligase activity"/>
    <property type="evidence" value="ECO:0007669"/>
    <property type="project" value="UniProtKB-EC"/>
</dbReference>
<keyword evidence="7 11" id="KW-0030">Aminoacyl-tRNA synthetase</keyword>
<keyword evidence="4 11" id="KW-0067">ATP-binding</keyword>
<keyword evidence="2 11" id="KW-0436">Ligase</keyword>
<evidence type="ECO:0000256" key="11">
    <source>
        <dbReference type="RuleBase" id="RU361234"/>
    </source>
</evidence>
<dbReference type="Proteomes" id="UP001150569">
    <property type="component" value="Unassembled WGS sequence"/>
</dbReference>
<keyword evidence="5 10" id="KW-0694">RNA-binding</keyword>
<evidence type="ECO:0000313" key="14">
    <source>
        <dbReference type="Proteomes" id="UP001150569"/>
    </source>
</evidence>
<evidence type="ECO:0000256" key="8">
    <source>
        <dbReference type="ARBA" id="ARBA00033323"/>
    </source>
</evidence>
<evidence type="ECO:0000256" key="6">
    <source>
        <dbReference type="ARBA" id="ARBA00022917"/>
    </source>
</evidence>
<evidence type="ECO:0000256" key="4">
    <source>
        <dbReference type="ARBA" id="ARBA00022840"/>
    </source>
</evidence>
<dbReference type="InterPro" id="IPR014729">
    <property type="entry name" value="Rossmann-like_a/b/a_fold"/>
</dbReference>
<comment type="similarity">
    <text evidence="11">Belongs to the class-I aminoacyl-tRNA synthetase family.</text>
</comment>
<dbReference type="PRINTS" id="PR01040">
    <property type="entry name" value="TRNASYNTHTYR"/>
</dbReference>
<keyword evidence="6 11" id="KW-0648">Protein biosynthesis</keyword>
<dbReference type="Gene3D" id="3.10.290.10">
    <property type="entry name" value="RNA-binding S4 domain"/>
    <property type="match status" value="1"/>
</dbReference>
<dbReference type="Pfam" id="PF22421">
    <property type="entry name" value="SYY_C-terminal"/>
    <property type="match status" value="1"/>
</dbReference>
<dbReference type="FunFam" id="1.10.240.10:FF:000001">
    <property type="entry name" value="Tyrosine--tRNA ligase"/>
    <property type="match status" value="1"/>
</dbReference>
<evidence type="ECO:0000256" key="9">
    <source>
        <dbReference type="ARBA" id="ARBA00048248"/>
    </source>
</evidence>
<evidence type="ECO:0000256" key="3">
    <source>
        <dbReference type="ARBA" id="ARBA00022741"/>
    </source>
</evidence>
<dbReference type="PROSITE" id="PS50889">
    <property type="entry name" value="S4"/>
    <property type="match status" value="1"/>
</dbReference>
<dbReference type="EMBL" id="JANBPT010000771">
    <property type="protein sequence ID" value="KAJ1913148.1"/>
    <property type="molecule type" value="Genomic_DNA"/>
</dbReference>
<dbReference type="SUPFAM" id="SSF55174">
    <property type="entry name" value="Alpha-L RNA-binding motif"/>
    <property type="match status" value="1"/>
</dbReference>
<dbReference type="AlphaFoldDB" id="A0A9W7ZTG1"/>
<evidence type="ECO:0000256" key="10">
    <source>
        <dbReference type="PROSITE-ProRule" id="PRU00182"/>
    </source>
</evidence>
<dbReference type="Gene3D" id="3.40.50.620">
    <property type="entry name" value="HUPs"/>
    <property type="match status" value="1"/>
</dbReference>
<sequence>SVGKFMRVGPMMVRDSVRSRINSEHGISFTEFSYQLLQAFDFWYLYHHKQCAIQIGGSDQWGNITAGIELVHKMRPELVPALTNKLGMTEGTGECQVSSKSEGHEAFGITFQLLTTASGEKFGKSAGNAVWLDATMTSTFDFYQFFMRTPDRDVGKLLRLLTFLPQSEIDQTLEAHQSAPEKRTAQTKLADQVTALVHGAAGLHKAQLATQLIYGTAASVASLDIVAIGQAFADDPRLCRIPRATFEGAALADLIVQIKACKSKSETYRLAKSGGLYVNYRRVGDAATTRLSASADLIGDRLCVVRTGKANYFFVWVET</sequence>
<evidence type="ECO:0000256" key="7">
    <source>
        <dbReference type="ARBA" id="ARBA00023146"/>
    </source>
</evidence>
<organism evidence="13 14">
    <name type="scientific">Tieghemiomyces parasiticus</name>
    <dbReference type="NCBI Taxonomy" id="78921"/>
    <lineage>
        <taxon>Eukaryota</taxon>
        <taxon>Fungi</taxon>
        <taxon>Fungi incertae sedis</taxon>
        <taxon>Zoopagomycota</taxon>
        <taxon>Kickxellomycotina</taxon>
        <taxon>Dimargaritomycetes</taxon>
        <taxon>Dimargaritales</taxon>
        <taxon>Dimargaritaceae</taxon>
        <taxon>Tieghemiomyces</taxon>
    </lineage>
</organism>
<dbReference type="OrthoDB" id="337870at2759"/>
<evidence type="ECO:0000259" key="12">
    <source>
        <dbReference type="Pfam" id="PF22421"/>
    </source>
</evidence>
<dbReference type="PANTHER" id="PTHR11766">
    <property type="entry name" value="TYROSYL-TRNA SYNTHETASE"/>
    <property type="match status" value="1"/>
</dbReference>
<keyword evidence="3 11" id="KW-0547">Nucleotide-binding</keyword>
<dbReference type="Gene3D" id="1.10.240.10">
    <property type="entry name" value="Tyrosyl-Transfer RNA Synthetase"/>
    <property type="match status" value="1"/>
</dbReference>
<feature type="domain" description="Tyrosine--tRNA ligase SYY-like C-terminal" evidence="12">
    <location>
        <begin position="242"/>
        <end position="315"/>
    </location>
</feature>
<comment type="catalytic activity">
    <reaction evidence="9 11">
        <text>tRNA(Tyr) + L-tyrosine + ATP = L-tyrosyl-tRNA(Tyr) + AMP + diphosphate + H(+)</text>
        <dbReference type="Rhea" id="RHEA:10220"/>
        <dbReference type="Rhea" id="RHEA-COMP:9706"/>
        <dbReference type="Rhea" id="RHEA-COMP:9707"/>
        <dbReference type="ChEBI" id="CHEBI:15378"/>
        <dbReference type="ChEBI" id="CHEBI:30616"/>
        <dbReference type="ChEBI" id="CHEBI:33019"/>
        <dbReference type="ChEBI" id="CHEBI:58315"/>
        <dbReference type="ChEBI" id="CHEBI:78442"/>
        <dbReference type="ChEBI" id="CHEBI:78536"/>
        <dbReference type="ChEBI" id="CHEBI:456215"/>
        <dbReference type="EC" id="6.1.1.1"/>
    </reaction>
</comment>
<evidence type="ECO:0000256" key="5">
    <source>
        <dbReference type="ARBA" id="ARBA00022884"/>
    </source>
</evidence>
<name>A0A9W7ZTG1_9FUNG</name>
<proteinExistence type="inferred from homology"/>
<comment type="caution">
    <text evidence="13">The sequence shown here is derived from an EMBL/GenBank/DDBJ whole genome shotgun (WGS) entry which is preliminary data.</text>
</comment>
<dbReference type="InterPro" id="IPR054608">
    <property type="entry name" value="SYY-like_C"/>
</dbReference>
<dbReference type="InterPro" id="IPR002305">
    <property type="entry name" value="aa-tRNA-synth_Ic"/>
</dbReference>
<dbReference type="GO" id="GO:0005739">
    <property type="term" value="C:mitochondrion"/>
    <property type="evidence" value="ECO:0007669"/>
    <property type="project" value="TreeGrafter"/>
</dbReference>
<dbReference type="InterPro" id="IPR036986">
    <property type="entry name" value="S4_RNA-bd_sf"/>
</dbReference>
<dbReference type="GO" id="GO:0003723">
    <property type="term" value="F:RNA binding"/>
    <property type="evidence" value="ECO:0007669"/>
    <property type="project" value="UniProtKB-KW"/>
</dbReference>
<evidence type="ECO:0000313" key="13">
    <source>
        <dbReference type="EMBL" id="KAJ1913148.1"/>
    </source>
</evidence>
<accession>A0A9W7ZTG1</accession>
<dbReference type="Pfam" id="PF00579">
    <property type="entry name" value="tRNA-synt_1b"/>
    <property type="match status" value="1"/>
</dbReference>
<reference evidence="13" key="1">
    <citation type="submission" date="2022-07" db="EMBL/GenBank/DDBJ databases">
        <title>Phylogenomic reconstructions and comparative analyses of Kickxellomycotina fungi.</title>
        <authorList>
            <person name="Reynolds N.K."/>
            <person name="Stajich J.E."/>
            <person name="Barry K."/>
            <person name="Grigoriev I.V."/>
            <person name="Crous P."/>
            <person name="Smith M.E."/>
        </authorList>
    </citation>
    <scope>NUCLEOTIDE SEQUENCE</scope>
    <source>
        <strain evidence="13">RSA 861</strain>
    </source>
</reference>
<gene>
    <name evidence="13" type="primary">MSY1_2</name>
    <name evidence="13" type="ORF">IWQ60_009333</name>
</gene>
<evidence type="ECO:0000256" key="1">
    <source>
        <dbReference type="ARBA" id="ARBA00013160"/>
    </source>
</evidence>
<dbReference type="NCBIfam" id="TIGR00234">
    <property type="entry name" value="tyrS"/>
    <property type="match status" value="1"/>
</dbReference>
<feature type="non-terminal residue" evidence="13">
    <location>
        <position position="1"/>
    </location>
</feature>
<evidence type="ECO:0000256" key="2">
    <source>
        <dbReference type="ARBA" id="ARBA00022598"/>
    </source>
</evidence>
<dbReference type="GO" id="GO:0005829">
    <property type="term" value="C:cytosol"/>
    <property type="evidence" value="ECO:0007669"/>
    <property type="project" value="TreeGrafter"/>
</dbReference>
<dbReference type="InterPro" id="IPR024088">
    <property type="entry name" value="Tyr-tRNA-ligase_bac-type"/>
</dbReference>
<protein>
    <recommendedName>
        <fullName evidence="1 11">Tyrosine--tRNA ligase</fullName>
        <ecNumber evidence="1 11">6.1.1.1</ecNumber>
    </recommendedName>
    <alternativeName>
        <fullName evidence="8 11">Tyrosyl-tRNA synthetase</fullName>
    </alternativeName>
</protein>
<dbReference type="PANTHER" id="PTHR11766:SF0">
    <property type="entry name" value="TYROSINE--TRNA LIGASE, MITOCHONDRIAL"/>
    <property type="match status" value="1"/>
</dbReference>
<dbReference type="GO" id="GO:0005524">
    <property type="term" value="F:ATP binding"/>
    <property type="evidence" value="ECO:0007669"/>
    <property type="project" value="UniProtKB-KW"/>
</dbReference>
<dbReference type="EC" id="6.1.1.1" evidence="1 11"/>